<dbReference type="Gene3D" id="3.40.47.10">
    <property type="match status" value="2"/>
</dbReference>
<dbReference type="InterPro" id="IPR013751">
    <property type="entry name" value="ACP_syn_III_N"/>
</dbReference>
<dbReference type="RefSeq" id="WP_067314341.1">
    <property type="nucleotide sequence ID" value="NZ_CP109472.1"/>
</dbReference>
<dbReference type="Proteomes" id="UP000198226">
    <property type="component" value="Chromosome I"/>
</dbReference>
<gene>
    <name evidence="5" type="ORF">GA0070623_3121</name>
</gene>
<dbReference type="PANTHER" id="PTHR34069:SF2">
    <property type="entry name" value="BETA-KETOACYL-[ACYL-CARRIER-PROTEIN] SYNTHASE III"/>
    <property type="match status" value="1"/>
</dbReference>
<dbReference type="Pfam" id="PF08541">
    <property type="entry name" value="ACP_syn_III_C"/>
    <property type="match status" value="1"/>
</dbReference>
<dbReference type="PANTHER" id="PTHR34069">
    <property type="entry name" value="3-OXOACYL-[ACYL-CARRIER-PROTEIN] SYNTHASE 3"/>
    <property type="match status" value="1"/>
</dbReference>
<organism evidence="5 6">
    <name type="scientific">Micromonospora rifamycinica</name>
    <dbReference type="NCBI Taxonomy" id="291594"/>
    <lineage>
        <taxon>Bacteria</taxon>
        <taxon>Bacillati</taxon>
        <taxon>Actinomycetota</taxon>
        <taxon>Actinomycetes</taxon>
        <taxon>Micromonosporales</taxon>
        <taxon>Micromonosporaceae</taxon>
        <taxon>Micromonospora</taxon>
    </lineage>
</organism>
<keyword evidence="6" id="KW-1185">Reference proteome</keyword>
<dbReference type="EMBL" id="LT607752">
    <property type="protein sequence ID" value="SCG65338.1"/>
    <property type="molecule type" value="Genomic_DNA"/>
</dbReference>
<feature type="domain" description="Beta-ketoacyl-[acyl-carrier-protein] synthase III N-terminal" evidence="4">
    <location>
        <begin position="112"/>
        <end position="187"/>
    </location>
</feature>
<keyword evidence="1" id="KW-0808">Transferase</keyword>
<evidence type="ECO:0000259" key="3">
    <source>
        <dbReference type="Pfam" id="PF08541"/>
    </source>
</evidence>
<evidence type="ECO:0000313" key="6">
    <source>
        <dbReference type="Proteomes" id="UP000198226"/>
    </source>
</evidence>
<evidence type="ECO:0000259" key="4">
    <source>
        <dbReference type="Pfam" id="PF08545"/>
    </source>
</evidence>
<dbReference type="GO" id="GO:0044550">
    <property type="term" value="P:secondary metabolite biosynthetic process"/>
    <property type="evidence" value="ECO:0007669"/>
    <property type="project" value="TreeGrafter"/>
</dbReference>
<dbReference type="AlphaFoldDB" id="A0A109IG62"/>
<accession>A0A109IG62</accession>
<dbReference type="Pfam" id="PF08545">
    <property type="entry name" value="ACP_syn_III"/>
    <property type="match status" value="1"/>
</dbReference>
<dbReference type="GO" id="GO:0006633">
    <property type="term" value="P:fatty acid biosynthetic process"/>
    <property type="evidence" value="ECO:0007669"/>
    <property type="project" value="InterPro"/>
</dbReference>
<evidence type="ECO:0000256" key="1">
    <source>
        <dbReference type="ARBA" id="ARBA00022679"/>
    </source>
</evidence>
<feature type="domain" description="Beta-ketoacyl-[acyl-carrier-protein] synthase III C-terminal" evidence="3">
    <location>
        <begin position="250"/>
        <end position="341"/>
    </location>
</feature>
<dbReference type="InterPro" id="IPR016039">
    <property type="entry name" value="Thiolase-like"/>
</dbReference>
<dbReference type="GO" id="GO:0004315">
    <property type="term" value="F:3-oxoacyl-[acyl-carrier-protein] synthase activity"/>
    <property type="evidence" value="ECO:0007669"/>
    <property type="project" value="InterPro"/>
</dbReference>
<dbReference type="InterPro" id="IPR013747">
    <property type="entry name" value="ACP_syn_III_C"/>
</dbReference>
<evidence type="ECO:0000313" key="5">
    <source>
        <dbReference type="EMBL" id="SCG65338.1"/>
    </source>
</evidence>
<dbReference type="CDD" id="cd00827">
    <property type="entry name" value="init_cond_enzymes"/>
    <property type="match status" value="1"/>
</dbReference>
<sequence>MRWDNIYLAGLGVHLPEDVYTAEQAVADGVYDATAAVTNGIRAVRVAGPDESGPVMAASAGRQALARSEHRPEDVDAVLHAYVGHQGREFWSPAHYVQQETVGANGASVTMEIRQGSNGLLGGIELAAAHLTARPSATAALITSGDAFHLPFIDRWTSDDQTVFGDGAAAAVLSKRGGFARVVSTVSATEPSLEPLYRGPEPWSRTPFDDGKPVNLTARKDDWLMKNEDAYDDAVGLVGQKVAGVLEQLLDEAGMTLKDAQWFVHATLIRPIAEWSFYKTLDLDPATTTYEWGLDYAHMGNCDQFAGINHLYETGRLKSGDRLVTIGAGIGFMWTAAVLEIV</sequence>
<proteinExistence type="predicted"/>
<dbReference type="SUPFAM" id="SSF53901">
    <property type="entry name" value="Thiolase-like"/>
    <property type="match status" value="1"/>
</dbReference>
<evidence type="ECO:0000256" key="2">
    <source>
        <dbReference type="ARBA" id="ARBA00023315"/>
    </source>
</evidence>
<keyword evidence="2" id="KW-0012">Acyltransferase</keyword>
<name>A0A109IG62_9ACTN</name>
<reference evidence="6" key="1">
    <citation type="submission" date="2016-06" db="EMBL/GenBank/DDBJ databases">
        <authorList>
            <person name="Varghese N."/>
            <person name="Submissions Spin"/>
        </authorList>
    </citation>
    <scope>NUCLEOTIDE SEQUENCE [LARGE SCALE GENOMIC DNA]</scope>
    <source>
        <strain evidence="6">DSM 44983</strain>
    </source>
</reference>
<protein>
    <submittedName>
        <fullName evidence="5">3-oxoacyl-[acyl-carrier-protein] synthase-3</fullName>
    </submittedName>
</protein>